<sequence>MARVKPHVWLQINSVQTILFGLLLLLVITLSLSSPFFWRWENLRNILDQSTLNIILGVGMTLIISSGGIDLSAGAIVALSGVVMAVAMHFWFLSVAASIIMGMAVGLIVGLINGSLIALSRLNPFIVTLASMSAIRGLTLIITKGIPISSFPEGFTWFGSGEVGIFPVPVVIAALVAILGAFVLYNTKLGYYTLALGGNEEALRLCGVSTVTFKIIVYMLGALTAALAGLVLTARLNSADPTAGYMMELDAIATVVLGGTSIKGGRGSIGGTVLAGLLLAVLHNGLTIHGIASYYQQLTTGVIILATVLVTELKSRTSGD</sequence>
<feature type="transmembrane region" description="Helical" evidence="6">
    <location>
        <begin position="269"/>
        <end position="288"/>
    </location>
</feature>
<evidence type="ECO:0000256" key="5">
    <source>
        <dbReference type="ARBA" id="ARBA00023136"/>
    </source>
</evidence>
<keyword evidence="2" id="KW-1003">Cell membrane</keyword>
<keyword evidence="3 6" id="KW-0812">Transmembrane</keyword>
<reference evidence="7 8" key="1">
    <citation type="submission" date="2019-11" db="EMBL/GenBank/DDBJ databases">
        <title>Genome sequence of Moorella glycerini DSM11254.</title>
        <authorList>
            <person name="Poehlein A."/>
            <person name="Boeer T."/>
            <person name="Daniel R."/>
        </authorList>
    </citation>
    <scope>NUCLEOTIDE SEQUENCE [LARGE SCALE GENOMIC DNA]</scope>
    <source>
        <strain evidence="7 8">DSM 11254</strain>
    </source>
</reference>
<keyword evidence="5 6" id="KW-0472">Membrane</keyword>
<keyword evidence="8" id="KW-1185">Reference proteome</keyword>
<evidence type="ECO:0000256" key="1">
    <source>
        <dbReference type="ARBA" id="ARBA00004651"/>
    </source>
</evidence>
<comment type="subcellular location">
    <subcellularLocation>
        <location evidence="1">Cell membrane</location>
        <topology evidence="1">Multi-pass membrane protein</topology>
    </subcellularLocation>
</comment>
<accession>A0A6I5ZV93</accession>
<dbReference type="EMBL" id="CP046244">
    <property type="protein sequence ID" value="QGP93538.1"/>
    <property type="molecule type" value="Genomic_DNA"/>
</dbReference>
<evidence type="ECO:0000256" key="3">
    <source>
        <dbReference type="ARBA" id="ARBA00022692"/>
    </source>
</evidence>
<dbReference type="PANTHER" id="PTHR32196:SF72">
    <property type="entry name" value="RIBOSE IMPORT PERMEASE PROTEIN RBSC"/>
    <property type="match status" value="1"/>
</dbReference>
<feature type="transmembrane region" description="Helical" evidence="6">
    <location>
        <begin position="124"/>
        <end position="143"/>
    </location>
</feature>
<dbReference type="Proteomes" id="UP000425916">
    <property type="component" value="Chromosome"/>
</dbReference>
<dbReference type="PANTHER" id="PTHR32196">
    <property type="entry name" value="ABC TRANSPORTER PERMEASE PROTEIN YPHD-RELATED-RELATED"/>
    <property type="match status" value="1"/>
</dbReference>
<evidence type="ECO:0000313" key="8">
    <source>
        <dbReference type="Proteomes" id="UP000425916"/>
    </source>
</evidence>
<protein>
    <submittedName>
        <fullName evidence="7">Ribose import permease protein RbsC</fullName>
    </submittedName>
</protein>
<gene>
    <name evidence="7" type="primary">rbsC_9</name>
    <name evidence="7" type="ORF">MGLY_29520</name>
</gene>
<feature type="transmembrane region" description="Helical" evidence="6">
    <location>
        <begin position="205"/>
        <end position="231"/>
    </location>
</feature>
<evidence type="ECO:0000256" key="4">
    <source>
        <dbReference type="ARBA" id="ARBA00022989"/>
    </source>
</evidence>
<dbReference type="GO" id="GO:0022857">
    <property type="term" value="F:transmembrane transporter activity"/>
    <property type="evidence" value="ECO:0007669"/>
    <property type="project" value="InterPro"/>
</dbReference>
<feature type="transmembrane region" description="Helical" evidence="6">
    <location>
        <begin position="90"/>
        <end position="112"/>
    </location>
</feature>
<proteinExistence type="predicted"/>
<evidence type="ECO:0000256" key="2">
    <source>
        <dbReference type="ARBA" id="ARBA00022475"/>
    </source>
</evidence>
<keyword evidence="4 6" id="KW-1133">Transmembrane helix</keyword>
<dbReference type="OrthoDB" id="9789111at2"/>
<feature type="transmembrane region" description="Helical" evidence="6">
    <location>
        <begin position="163"/>
        <end position="185"/>
    </location>
</feature>
<feature type="transmembrane region" description="Helical" evidence="6">
    <location>
        <begin position="18"/>
        <end position="40"/>
    </location>
</feature>
<dbReference type="AlphaFoldDB" id="A0A6I5ZV93"/>
<dbReference type="GO" id="GO:0005886">
    <property type="term" value="C:plasma membrane"/>
    <property type="evidence" value="ECO:0007669"/>
    <property type="project" value="UniProtKB-SubCell"/>
</dbReference>
<dbReference type="InterPro" id="IPR001851">
    <property type="entry name" value="ABC_transp_permease"/>
</dbReference>
<dbReference type="CDD" id="cd06579">
    <property type="entry name" value="TM_PBP1_transp_AraH_like"/>
    <property type="match status" value="1"/>
</dbReference>
<feature type="transmembrane region" description="Helical" evidence="6">
    <location>
        <begin position="52"/>
        <end position="78"/>
    </location>
</feature>
<evidence type="ECO:0000256" key="6">
    <source>
        <dbReference type="SAM" id="Phobius"/>
    </source>
</evidence>
<evidence type="ECO:0000313" key="7">
    <source>
        <dbReference type="EMBL" id="QGP93538.1"/>
    </source>
</evidence>
<organism evidence="7 8">
    <name type="scientific">Neomoorella glycerini</name>
    <dbReference type="NCBI Taxonomy" id="55779"/>
    <lineage>
        <taxon>Bacteria</taxon>
        <taxon>Bacillati</taxon>
        <taxon>Bacillota</taxon>
        <taxon>Clostridia</taxon>
        <taxon>Neomoorellales</taxon>
        <taxon>Neomoorellaceae</taxon>
        <taxon>Neomoorella</taxon>
    </lineage>
</organism>
<name>A0A6I5ZV93_9FIRM</name>
<dbReference type="Pfam" id="PF02653">
    <property type="entry name" value="BPD_transp_2"/>
    <property type="match status" value="1"/>
</dbReference>